<evidence type="ECO:0000313" key="2">
    <source>
        <dbReference type="Proteomes" id="UP000005237"/>
    </source>
</evidence>
<sequence>MAKKRVRLVGKTIVHRIAKQINTRHGSDLENGSEATVVNNSSSISEVEDKYMFANLDTETDTNDDCHLSIKKSLARREKMWQQLSDQDLRRALYLLSTTQSKSAMSEFFDCESVEKTQLMKDVLFDTSNYTTVLACAHCSLDLKM</sequence>
<organism evidence="1 2">
    <name type="scientific">Caenorhabditis japonica</name>
    <dbReference type="NCBI Taxonomy" id="281687"/>
    <lineage>
        <taxon>Eukaryota</taxon>
        <taxon>Metazoa</taxon>
        <taxon>Ecdysozoa</taxon>
        <taxon>Nematoda</taxon>
        <taxon>Chromadorea</taxon>
        <taxon>Rhabditida</taxon>
        <taxon>Rhabditina</taxon>
        <taxon>Rhabditomorpha</taxon>
        <taxon>Rhabditoidea</taxon>
        <taxon>Rhabditidae</taxon>
        <taxon>Peloderinae</taxon>
        <taxon>Caenorhabditis</taxon>
    </lineage>
</organism>
<dbReference type="AlphaFoldDB" id="A0A8R1EKZ5"/>
<reference evidence="2" key="1">
    <citation type="submission" date="2010-08" db="EMBL/GenBank/DDBJ databases">
        <authorList>
            <consortium name="Caenorhabditis japonica Sequencing Consortium"/>
            <person name="Wilson R.K."/>
        </authorList>
    </citation>
    <scope>NUCLEOTIDE SEQUENCE [LARGE SCALE GENOMIC DNA]</scope>
    <source>
        <strain evidence="2">DF5081</strain>
    </source>
</reference>
<keyword evidence="2" id="KW-1185">Reference proteome</keyword>
<evidence type="ECO:0000313" key="1">
    <source>
        <dbReference type="EnsemblMetazoa" id="CJA35705.1"/>
    </source>
</evidence>
<dbReference type="EnsemblMetazoa" id="CJA35705.1">
    <property type="protein sequence ID" value="CJA35705.1"/>
    <property type="gene ID" value="WBGene00211552"/>
</dbReference>
<dbReference type="Proteomes" id="UP000005237">
    <property type="component" value="Unassembled WGS sequence"/>
</dbReference>
<accession>A0A8R1EKZ5</accession>
<reference evidence="1" key="2">
    <citation type="submission" date="2022-06" db="UniProtKB">
        <authorList>
            <consortium name="EnsemblMetazoa"/>
        </authorList>
    </citation>
    <scope>IDENTIFICATION</scope>
    <source>
        <strain evidence="1">DF5081</strain>
    </source>
</reference>
<proteinExistence type="predicted"/>
<protein>
    <submittedName>
        <fullName evidence="1">Uncharacterized protein</fullName>
    </submittedName>
</protein>
<name>A0A8R1EKZ5_CAEJA</name>